<dbReference type="InterPro" id="IPR040194">
    <property type="entry name" value="Cwf19-like"/>
</dbReference>
<evidence type="ECO:0000256" key="2">
    <source>
        <dbReference type="SAM" id="MobiDB-lite"/>
    </source>
</evidence>
<dbReference type="Proteomes" id="UP000541610">
    <property type="component" value="Unassembled WGS sequence"/>
</dbReference>
<dbReference type="AlphaFoldDB" id="A0A7J6PLL7"/>
<dbReference type="InterPro" id="IPR006768">
    <property type="entry name" value="Cwf19-like_C_dom-1"/>
</dbReference>
<accession>A0A7J6PLL7</accession>
<dbReference type="SUPFAM" id="SSF54197">
    <property type="entry name" value="HIT-like"/>
    <property type="match status" value="1"/>
</dbReference>
<sequence length="601" mass="66534">MAGTSPAKAVKVLLSGDVRGNLERLVSTTEKQIAKVGMFDLALCVGDFLPEAGAEGLKPFTEGARKIPLPMRYLAPSSSATEVPPVDNLQSIQGGAIVQVANLTVAAMSEDSDAAGLEKNFASLSTTVDVLLTNDWPEGYGVGLDVCSVPPEVTHVTTSKEVSRIAVLLKPRYIVCGRADLYYLRQPFEWPNSDIVCRMICVGKVGSTGKERRSSLGGFTPSTSLWETRTALPIISRVVPSLMDLDPQKHSHKRSHPEGHQHDAKRHAPETPSAELFIPNLPRQENRSNEEAIWTSLTKVFEGMPGFRRVNVDSIRGFAWVRFSTVKDATVAREKSQELDMGGRRLIVRFSRPKEGADVRGIDVKQLDSSPHQDCWFCLANPNLERHMIFAANLEAYLSTAKGPVNDLHIILCPVTHFACSTHCSDQVFTAINKYIDEVTYVLDSQYNSDVVVFERWAQMRSSAAMHMQVHLIGVPREGGKAADSERWLKEVTSMADDHELKLHKMGRYSRDEIAGIAKTTSESGTPPYIYMQLPGSNKIRLLLTPTRTSSVPMNFGREVVVKCMGLPTDRLEWRSCQQSTEEETELAKKLKASFEAAKKH</sequence>
<dbReference type="Pfam" id="PF04677">
    <property type="entry name" value="CwfJ_C_1"/>
    <property type="match status" value="1"/>
</dbReference>
<comment type="caution">
    <text evidence="4">The sequence shown here is derived from an EMBL/GenBank/DDBJ whole genome shotgun (WGS) entry which is preliminary data.</text>
</comment>
<dbReference type="InterPro" id="IPR006767">
    <property type="entry name" value="Cwf19-like_C_dom-2"/>
</dbReference>
<dbReference type="InterPro" id="IPR035979">
    <property type="entry name" value="RBD_domain_sf"/>
</dbReference>
<reference evidence="4 5" key="1">
    <citation type="submission" date="2020-04" db="EMBL/GenBank/DDBJ databases">
        <title>Perkinsus olseni comparative genomics.</title>
        <authorList>
            <person name="Bogema D.R."/>
        </authorList>
    </citation>
    <scope>NUCLEOTIDE SEQUENCE [LARGE SCALE GENOMIC DNA]</scope>
    <source>
        <strain evidence="4">00978-12</strain>
    </source>
</reference>
<feature type="region of interest" description="Disordered" evidence="2">
    <location>
        <begin position="246"/>
        <end position="282"/>
    </location>
</feature>
<dbReference type="SMART" id="SM00360">
    <property type="entry name" value="RRM"/>
    <property type="match status" value="1"/>
</dbReference>
<dbReference type="GO" id="GO:0071014">
    <property type="term" value="C:post-mRNA release spliceosomal complex"/>
    <property type="evidence" value="ECO:0007669"/>
    <property type="project" value="TreeGrafter"/>
</dbReference>
<name>A0A7J6PLL7_PEROL</name>
<dbReference type="InterPro" id="IPR036265">
    <property type="entry name" value="HIT-like_sf"/>
</dbReference>
<dbReference type="SUPFAM" id="SSF54928">
    <property type="entry name" value="RNA-binding domain, RBD"/>
    <property type="match status" value="1"/>
</dbReference>
<dbReference type="PANTHER" id="PTHR12072:SF4">
    <property type="entry name" value="CWF19-LIKE PROTEIN 1"/>
    <property type="match status" value="1"/>
</dbReference>
<dbReference type="InterPro" id="IPR000504">
    <property type="entry name" value="RRM_dom"/>
</dbReference>
<dbReference type="GO" id="GO:0061632">
    <property type="term" value="F:RNA lariat debranching enzyme activator activity"/>
    <property type="evidence" value="ECO:0007669"/>
    <property type="project" value="TreeGrafter"/>
</dbReference>
<evidence type="ECO:0000256" key="1">
    <source>
        <dbReference type="PROSITE-ProRule" id="PRU00176"/>
    </source>
</evidence>
<dbReference type="PANTHER" id="PTHR12072">
    <property type="entry name" value="CWF19, CELL CYCLE CONTROL PROTEIN"/>
    <property type="match status" value="1"/>
</dbReference>
<evidence type="ECO:0000313" key="4">
    <source>
        <dbReference type="EMBL" id="KAF4696460.1"/>
    </source>
</evidence>
<gene>
    <name evidence="4" type="ORF">FOZ60_000151</name>
</gene>
<proteinExistence type="predicted"/>
<evidence type="ECO:0000313" key="5">
    <source>
        <dbReference type="Proteomes" id="UP000541610"/>
    </source>
</evidence>
<feature type="compositionally biased region" description="Basic and acidic residues" evidence="2">
    <location>
        <begin position="256"/>
        <end position="269"/>
    </location>
</feature>
<evidence type="ECO:0000259" key="3">
    <source>
        <dbReference type="PROSITE" id="PS50102"/>
    </source>
</evidence>
<keyword evidence="1" id="KW-0694">RNA-binding</keyword>
<organism evidence="4 5">
    <name type="scientific">Perkinsus olseni</name>
    <name type="common">Perkinsus atlanticus</name>
    <dbReference type="NCBI Taxonomy" id="32597"/>
    <lineage>
        <taxon>Eukaryota</taxon>
        <taxon>Sar</taxon>
        <taxon>Alveolata</taxon>
        <taxon>Perkinsozoa</taxon>
        <taxon>Perkinsea</taxon>
        <taxon>Perkinsida</taxon>
        <taxon>Perkinsidae</taxon>
        <taxon>Perkinsus</taxon>
    </lineage>
</organism>
<dbReference type="GO" id="GO:0003723">
    <property type="term" value="F:RNA binding"/>
    <property type="evidence" value="ECO:0007669"/>
    <property type="project" value="UniProtKB-UniRule"/>
</dbReference>
<dbReference type="PROSITE" id="PS50102">
    <property type="entry name" value="RRM"/>
    <property type="match status" value="1"/>
</dbReference>
<dbReference type="GO" id="GO:0000398">
    <property type="term" value="P:mRNA splicing, via spliceosome"/>
    <property type="evidence" value="ECO:0007669"/>
    <property type="project" value="TreeGrafter"/>
</dbReference>
<feature type="domain" description="RRM" evidence="3">
    <location>
        <begin position="274"/>
        <end position="353"/>
    </location>
</feature>
<dbReference type="Gene3D" id="3.30.428.10">
    <property type="entry name" value="HIT-like"/>
    <property type="match status" value="1"/>
</dbReference>
<dbReference type="EMBL" id="JABANP010000010">
    <property type="protein sequence ID" value="KAF4696460.1"/>
    <property type="molecule type" value="Genomic_DNA"/>
</dbReference>
<dbReference type="Gene3D" id="3.30.70.330">
    <property type="match status" value="1"/>
</dbReference>
<dbReference type="Pfam" id="PF04676">
    <property type="entry name" value="CwfJ_C_2"/>
    <property type="match status" value="1"/>
</dbReference>
<dbReference type="InterPro" id="IPR012677">
    <property type="entry name" value="Nucleotide-bd_a/b_plait_sf"/>
</dbReference>
<protein>
    <recommendedName>
        <fullName evidence="3">RRM domain-containing protein</fullName>
    </recommendedName>
</protein>
<dbReference type="OrthoDB" id="444325at2759"/>